<dbReference type="PRINTS" id="PR00622">
    <property type="entry name" value="HISTONEH3"/>
</dbReference>
<reference evidence="3 4" key="1">
    <citation type="submission" date="2024-11" db="EMBL/GenBank/DDBJ databases">
        <title>Chromosome-level genome assembly of Eucalyptus globulus Labill. provides insights into its genome evolution.</title>
        <authorList>
            <person name="Li X."/>
        </authorList>
    </citation>
    <scope>NUCLEOTIDE SEQUENCE [LARGE SCALE GENOMIC DNA]</scope>
    <source>
        <strain evidence="3">CL2024</strain>
        <tissue evidence="3">Fresh tender leaves</tissue>
    </source>
</reference>
<dbReference type="SUPFAM" id="SSF47113">
    <property type="entry name" value="Histone-fold"/>
    <property type="match status" value="1"/>
</dbReference>
<accession>A0ABD3KQZ2</accession>
<sequence>MACKSTGGKAPRTQLATKVARKFAPATNGVKKPRQFPHRLCLGPFWYLYPQEIRKYQKSTELLIRKLPLLTSGSRAAPSRHWRRQRRQNLVGLFENINPCTIPVKRVPIMPKGIQLARRIGGERA</sequence>
<dbReference type="Gene3D" id="1.10.20.10">
    <property type="entry name" value="Histone, subunit A"/>
    <property type="match status" value="2"/>
</dbReference>
<gene>
    <name evidence="3" type="ORF">ACJRO7_017280</name>
</gene>
<dbReference type="SMART" id="SM00428">
    <property type="entry name" value="H3"/>
    <property type="match status" value="1"/>
</dbReference>
<protein>
    <recommendedName>
        <fullName evidence="5">Histone H2A/H2B/H3 domain-containing protein</fullName>
    </recommendedName>
</protein>
<evidence type="ECO:0000256" key="2">
    <source>
        <dbReference type="ARBA" id="ARBA00022990"/>
    </source>
</evidence>
<dbReference type="Proteomes" id="UP001634007">
    <property type="component" value="Unassembled WGS sequence"/>
</dbReference>
<dbReference type="InterPro" id="IPR009072">
    <property type="entry name" value="Histone-fold"/>
</dbReference>
<evidence type="ECO:0000313" key="3">
    <source>
        <dbReference type="EMBL" id="KAL3741783.1"/>
    </source>
</evidence>
<proteinExistence type="inferred from homology"/>
<keyword evidence="2" id="KW-0007">Acetylation</keyword>
<comment type="similarity">
    <text evidence="1">Belongs to the histone H3 family.</text>
</comment>
<name>A0ABD3KQZ2_EUCGL</name>
<keyword evidence="4" id="KW-1185">Reference proteome</keyword>
<dbReference type="InterPro" id="IPR000164">
    <property type="entry name" value="Histone_H3/CENP-A"/>
</dbReference>
<comment type="caution">
    <text evidence="3">The sequence shown here is derived from an EMBL/GenBank/DDBJ whole genome shotgun (WGS) entry which is preliminary data.</text>
</comment>
<dbReference type="EMBL" id="JBJKBG010000004">
    <property type="protein sequence ID" value="KAL3741783.1"/>
    <property type="molecule type" value="Genomic_DNA"/>
</dbReference>
<evidence type="ECO:0008006" key="5">
    <source>
        <dbReference type="Google" id="ProtNLM"/>
    </source>
</evidence>
<organism evidence="3 4">
    <name type="scientific">Eucalyptus globulus</name>
    <name type="common">Tasmanian blue gum</name>
    <dbReference type="NCBI Taxonomy" id="34317"/>
    <lineage>
        <taxon>Eukaryota</taxon>
        <taxon>Viridiplantae</taxon>
        <taxon>Streptophyta</taxon>
        <taxon>Embryophyta</taxon>
        <taxon>Tracheophyta</taxon>
        <taxon>Spermatophyta</taxon>
        <taxon>Magnoliopsida</taxon>
        <taxon>eudicotyledons</taxon>
        <taxon>Gunneridae</taxon>
        <taxon>Pentapetalae</taxon>
        <taxon>rosids</taxon>
        <taxon>malvids</taxon>
        <taxon>Myrtales</taxon>
        <taxon>Myrtaceae</taxon>
        <taxon>Myrtoideae</taxon>
        <taxon>Eucalypteae</taxon>
        <taxon>Eucalyptus</taxon>
    </lineage>
</organism>
<evidence type="ECO:0000313" key="4">
    <source>
        <dbReference type="Proteomes" id="UP001634007"/>
    </source>
</evidence>
<evidence type="ECO:0000256" key="1">
    <source>
        <dbReference type="ARBA" id="ARBA00010343"/>
    </source>
</evidence>
<dbReference type="PANTHER" id="PTHR11426">
    <property type="entry name" value="HISTONE H3"/>
    <property type="match status" value="1"/>
</dbReference>
<dbReference type="AlphaFoldDB" id="A0ABD3KQZ2"/>